<sequence>MGGETRVTPWLDDLRDLAYDVDDLLDEFATEEALRKLLDKAGASSSKLCNLLLPGCITRNLSPRRLVFKHKMGSKVKEIDDRLADIMRRKETLALREGSGARIYGTSHQRRLPSTSLAEPFIVGREEAKKAILDLVTAESEDLSVIPIVGMGGVGKTTLAQWVYNDEKVKETFHVRGWACVSDEFDMLAVTKTILQSDELLEELLLTRGRI</sequence>
<evidence type="ECO:0000256" key="1">
    <source>
        <dbReference type="ARBA" id="ARBA00022737"/>
    </source>
</evidence>
<dbReference type="GO" id="GO:0005524">
    <property type="term" value="F:ATP binding"/>
    <property type="evidence" value="ECO:0007669"/>
    <property type="project" value="UniProtKB-KW"/>
</dbReference>
<feature type="domain" description="NB-ARC" evidence="5">
    <location>
        <begin position="131"/>
        <end position="197"/>
    </location>
</feature>
<keyword evidence="8" id="KW-1185">Reference proteome</keyword>
<name>A0A2I0I5C2_PUNGR</name>
<dbReference type="STRING" id="22663.A0A2I0I5C2"/>
<keyword evidence="3" id="KW-0611">Plant defense</keyword>
<evidence type="ECO:0000313" key="7">
    <source>
        <dbReference type="EMBL" id="PKI39157.1"/>
    </source>
</evidence>
<dbReference type="GO" id="GO:0043531">
    <property type="term" value="F:ADP binding"/>
    <property type="evidence" value="ECO:0007669"/>
    <property type="project" value="InterPro"/>
</dbReference>
<dbReference type="InterPro" id="IPR002182">
    <property type="entry name" value="NB-ARC"/>
</dbReference>
<evidence type="ECO:0000259" key="5">
    <source>
        <dbReference type="Pfam" id="PF00931"/>
    </source>
</evidence>
<evidence type="ECO:0000256" key="4">
    <source>
        <dbReference type="ARBA" id="ARBA00022840"/>
    </source>
</evidence>
<dbReference type="InterPro" id="IPR027417">
    <property type="entry name" value="P-loop_NTPase"/>
</dbReference>
<protein>
    <recommendedName>
        <fullName evidence="9">NB-ARC domain-containing protein</fullName>
    </recommendedName>
</protein>
<dbReference type="Pfam" id="PF18052">
    <property type="entry name" value="Rx_N"/>
    <property type="match status" value="1"/>
</dbReference>
<evidence type="ECO:0008006" key="9">
    <source>
        <dbReference type="Google" id="ProtNLM"/>
    </source>
</evidence>
<dbReference type="Gene3D" id="1.20.5.4130">
    <property type="match status" value="1"/>
</dbReference>
<evidence type="ECO:0000256" key="3">
    <source>
        <dbReference type="ARBA" id="ARBA00022821"/>
    </source>
</evidence>
<dbReference type="EMBL" id="PGOL01003880">
    <property type="protein sequence ID" value="PKI39157.1"/>
    <property type="molecule type" value="Genomic_DNA"/>
</dbReference>
<dbReference type="PANTHER" id="PTHR36766">
    <property type="entry name" value="PLANT BROAD-SPECTRUM MILDEW RESISTANCE PROTEIN RPW8"/>
    <property type="match status" value="1"/>
</dbReference>
<keyword evidence="1" id="KW-0677">Repeat</keyword>
<dbReference type="Proteomes" id="UP000233551">
    <property type="component" value="Unassembled WGS sequence"/>
</dbReference>
<dbReference type="GO" id="GO:0006952">
    <property type="term" value="P:defense response"/>
    <property type="evidence" value="ECO:0007669"/>
    <property type="project" value="UniProtKB-KW"/>
</dbReference>
<accession>A0A2I0I5C2</accession>
<dbReference type="SUPFAM" id="SSF52540">
    <property type="entry name" value="P-loop containing nucleoside triphosphate hydrolases"/>
    <property type="match status" value="1"/>
</dbReference>
<dbReference type="InterPro" id="IPR041118">
    <property type="entry name" value="Rx_N"/>
</dbReference>
<proteinExistence type="predicted"/>
<dbReference type="Pfam" id="PF00931">
    <property type="entry name" value="NB-ARC"/>
    <property type="match status" value="1"/>
</dbReference>
<dbReference type="PANTHER" id="PTHR36766:SF51">
    <property type="entry name" value="DISEASE RESISTANCE RPP13-LIKE PROTEIN 1"/>
    <property type="match status" value="1"/>
</dbReference>
<dbReference type="Gene3D" id="3.40.50.300">
    <property type="entry name" value="P-loop containing nucleotide triphosphate hydrolases"/>
    <property type="match status" value="1"/>
</dbReference>
<reference evidence="7 8" key="1">
    <citation type="submission" date="2017-11" db="EMBL/GenBank/DDBJ databases">
        <title>De-novo sequencing of pomegranate (Punica granatum L.) genome.</title>
        <authorList>
            <person name="Akparov Z."/>
            <person name="Amiraslanov A."/>
            <person name="Hajiyeva S."/>
            <person name="Abbasov M."/>
            <person name="Kaur K."/>
            <person name="Hamwieh A."/>
            <person name="Solovyev V."/>
            <person name="Salamov A."/>
            <person name="Braich B."/>
            <person name="Kosarev P."/>
            <person name="Mahmoud A."/>
            <person name="Hajiyev E."/>
            <person name="Babayeva S."/>
            <person name="Izzatullayeva V."/>
            <person name="Mammadov A."/>
            <person name="Mammadov A."/>
            <person name="Sharifova S."/>
            <person name="Ojaghi J."/>
            <person name="Eynullazada K."/>
            <person name="Bayramov B."/>
            <person name="Abdulazimova A."/>
            <person name="Shahmuradov I."/>
        </authorList>
    </citation>
    <scope>NUCLEOTIDE SEQUENCE [LARGE SCALE GENOMIC DNA]</scope>
    <source>
        <strain evidence="8">cv. AG2017</strain>
        <tissue evidence="7">Leaf</tissue>
    </source>
</reference>
<dbReference type="AlphaFoldDB" id="A0A2I0I5C2"/>
<organism evidence="7 8">
    <name type="scientific">Punica granatum</name>
    <name type="common">Pomegranate</name>
    <dbReference type="NCBI Taxonomy" id="22663"/>
    <lineage>
        <taxon>Eukaryota</taxon>
        <taxon>Viridiplantae</taxon>
        <taxon>Streptophyta</taxon>
        <taxon>Embryophyta</taxon>
        <taxon>Tracheophyta</taxon>
        <taxon>Spermatophyta</taxon>
        <taxon>Magnoliopsida</taxon>
        <taxon>eudicotyledons</taxon>
        <taxon>Gunneridae</taxon>
        <taxon>Pentapetalae</taxon>
        <taxon>rosids</taxon>
        <taxon>malvids</taxon>
        <taxon>Myrtales</taxon>
        <taxon>Lythraceae</taxon>
        <taxon>Punica</taxon>
    </lineage>
</organism>
<comment type="caution">
    <text evidence="7">The sequence shown here is derived from an EMBL/GenBank/DDBJ whole genome shotgun (WGS) entry which is preliminary data.</text>
</comment>
<feature type="domain" description="Disease resistance N-terminal" evidence="6">
    <location>
        <begin position="6"/>
        <end position="43"/>
    </location>
</feature>
<keyword evidence="4" id="KW-0067">ATP-binding</keyword>
<evidence type="ECO:0000256" key="2">
    <source>
        <dbReference type="ARBA" id="ARBA00022741"/>
    </source>
</evidence>
<evidence type="ECO:0000313" key="8">
    <source>
        <dbReference type="Proteomes" id="UP000233551"/>
    </source>
</evidence>
<evidence type="ECO:0000259" key="6">
    <source>
        <dbReference type="Pfam" id="PF18052"/>
    </source>
</evidence>
<keyword evidence="2" id="KW-0547">Nucleotide-binding</keyword>
<gene>
    <name evidence="7" type="ORF">CRG98_040458</name>
</gene>